<dbReference type="EMBL" id="JPSQ01000007">
    <property type="protein sequence ID" value="KND62736.1"/>
    <property type="molecule type" value="Genomic_DNA"/>
</dbReference>
<sequence length="105" mass="12842">MEKEVEKIVEKEVDNHKDYVGADFFQKYYIDLENKFDAKQFDYDNLTRTLKINLYNKKNHHQIYELDVKYCAQPQEYRIVALTLKHPLYCDEKITLFFDSFFLNQ</sequence>
<organism evidence="1 2">
    <name type="scientific">Candidatus Phytoplasma phoenicium</name>
    <dbReference type="NCBI Taxonomy" id="198422"/>
    <lineage>
        <taxon>Bacteria</taxon>
        <taxon>Bacillati</taxon>
        <taxon>Mycoplasmatota</taxon>
        <taxon>Mollicutes</taxon>
        <taxon>Acholeplasmatales</taxon>
        <taxon>Acholeplasmataceae</taxon>
        <taxon>Candidatus Phytoplasma</taxon>
        <taxon>16SrIX (Pigeon pea witches'-broom group)</taxon>
    </lineage>
</organism>
<proteinExistence type="predicted"/>
<dbReference type="RefSeq" id="WP_050337037.1">
    <property type="nucleotide sequence ID" value="NZ_JPSQ01000007.1"/>
</dbReference>
<keyword evidence="2" id="KW-1185">Reference proteome</keyword>
<reference evidence="1 2" key="1">
    <citation type="journal article" date="2015" name="BMC Microbiol.">
        <title>'Candidatus Phytoplasma phoenicium' associated with almond witches'-broom disease: from draft genome to genetic diversity among strain populations.</title>
        <authorList>
            <person name="Quaglino F."/>
            <person name="Kube M."/>
            <person name="Jawhari M."/>
            <person name="Abou-Jawdah Y."/>
            <person name="Siewert C."/>
            <person name="Choueiri E."/>
            <person name="Sobh H."/>
            <person name="Casati P."/>
            <person name="Tedeschi R."/>
            <person name="Molino Lova M."/>
            <person name="Alma A."/>
            <person name="Bianco P.A."/>
        </authorList>
    </citation>
    <scope>NUCLEOTIDE SEQUENCE [LARGE SCALE GENOMIC DNA]</scope>
    <source>
        <strain evidence="1 2">SA213</strain>
    </source>
</reference>
<comment type="caution">
    <text evidence="1">The sequence shown here is derived from an EMBL/GenBank/DDBJ whole genome shotgun (WGS) entry which is preliminary data.</text>
</comment>
<dbReference type="Proteomes" id="UP000037086">
    <property type="component" value="Unassembled WGS sequence"/>
</dbReference>
<gene>
    <name evidence="1" type="ORF">AlmWB_00820</name>
</gene>
<dbReference type="PATRIC" id="fig|198422.3.peg.333"/>
<protein>
    <submittedName>
        <fullName evidence="1">Uncharacterized protein</fullName>
    </submittedName>
</protein>
<evidence type="ECO:0000313" key="1">
    <source>
        <dbReference type="EMBL" id="KND62736.1"/>
    </source>
</evidence>
<accession>A0A0L0MKD2</accession>
<name>A0A0L0MKD2_9MOLU</name>
<dbReference type="AlphaFoldDB" id="A0A0L0MKD2"/>
<evidence type="ECO:0000313" key="2">
    <source>
        <dbReference type="Proteomes" id="UP000037086"/>
    </source>
</evidence>